<dbReference type="EMBL" id="ABVL01000016">
    <property type="protein sequence ID" value="EDY17917.1"/>
    <property type="molecule type" value="Genomic_DNA"/>
</dbReference>
<accession>B4D6W6</accession>
<comment type="caution">
    <text evidence="1">The sequence shown here is derived from an EMBL/GenBank/DDBJ whole genome shotgun (WGS) entry which is preliminary data.</text>
</comment>
<reference evidence="1 2" key="1">
    <citation type="journal article" date="2011" name="J. Bacteriol.">
        <title>Genome sequence of Chthoniobacter flavus Ellin428, an aerobic heterotrophic soil bacterium.</title>
        <authorList>
            <person name="Kant R."/>
            <person name="van Passel M.W."/>
            <person name="Palva A."/>
            <person name="Lucas S."/>
            <person name="Lapidus A."/>
            <person name="Glavina Del Rio T."/>
            <person name="Dalin E."/>
            <person name="Tice H."/>
            <person name="Bruce D."/>
            <person name="Goodwin L."/>
            <person name="Pitluck S."/>
            <person name="Larimer F.W."/>
            <person name="Land M.L."/>
            <person name="Hauser L."/>
            <person name="Sangwan P."/>
            <person name="de Vos W.M."/>
            <person name="Janssen P.H."/>
            <person name="Smidt H."/>
        </authorList>
    </citation>
    <scope>NUCLEOTIDE SEQUENCE [LARGE SCALE GENOMIC DNA]</scope>
    <source>
        <strain evidence="1 2">Ellin428</strain>
    </source>
</reference>
<gene>
    <name evidence="1" type="ORF">CfE428DRAFT_4656</name>
</gene>
<organism evidence="1 2">
    <name type="scientific">Chthoniobacter flavus Ellin428</name>
    <dbReference type="NCBI Taxonomy" id="497964"/>
    <lineage>
        <taxon>Bacteria</taxon>
        <taxon>Pseudomonadati</taxon>
        <taxon>Verrucomicrobiota</taxon>
        <taxon>Spartobacteria</taxon>
        <taxon>Chthoniobacterales</taxon>
        <taxon>Chthoniobacteraceae</taxon>
        <taxon>Chthoniobacter</taxon>
    </lineage>
</organism>
<sequence>MIGKDSSMRLLFVLLLGLALLPEPHLRAADAKRLTIGDYFVQLPGSTFEAPAKDWLKFLHQPKSGVYDSANGYLSCTGDGAQAPFEAALFRYKDDRPLLAVCQGELEGKNSKYLAFYEAASDGRMLEVPRDIFPIANEKGYVFELPRKGRTIIVRTEKGGKLKGKYTWNGEKFVEER</sequence>
<keyword evidence="2" id="KW-1185">Reference proteome</keyword>
<dbReference type="STRING" id="497964.CfE428DRAFT_4656"/>
<dbReference type="InParanoid" id="B4D6W6"/>
<proteinExistence type="predicted"/>
<protein>
    <submittedName>
        <fullName evidence="1">Uncharacterized protein</fullName>
    </submittedName>
</protein>
<evidence type="ECO:0000313" key="2">
    <source>
        <dbReference type="Proteomes" id="UP000005824"/>
    </source>
</evidence>
<evidence type="ECO:0000313" key="1">
    <source>
        <dbReference type="EMBL" id="EDY17917.1"/>
    </source>
</evidence>
<name>B4D6W6_9BACT</name>
<dbReference type="AlphaFoldDB" id="B4D6W6"/>
<dbReference type="Proteomes" id="UP000005824">
    <property type="component" value="Unassembled WGS sequence"/>
</dbReference>